<evidence type="ECO:0000256" key="5">
    <source>
        <dbReference type="ARBA" id="ARBA00022692"/>
    </source>
</evidence>
<reference evidence="10" key="1">
    <citation type="submission" date="2016-05" db="EMBL/GenBank/DDBJ databases">
        <authorList>
            <person name="Baek K."/>
            <person name="Yang S.-J."/>
        </authorList>
    </citation>
    <scope>NUCLEOTIDE SEQUENCE [LARGE SCALE GENOMIC DNA]</scope>
    <source>
        <strain evidence="10">ST58-10</strain>
    </source>
</reference>
<dbReference type="Proteomes" id="UP000078070">
    <property type="component" value="Chromosome"/>
</dbReference>
<dbReference type="PANTHER" id="PTHR30472:SF25">
    <property type="entry name" value="ABC TRANSPORTER PERMEASE PROTEIN MJ0876-RELATED"/>
    <property type="match status" value="1"/>
</dbReference>
<evidence type="ECO:0000256" key="3">
    <source>
        <dbReference type="ARBA" id="ARBA00022448"/>
    </source>
</evidence>
<feature type="transmembrane region" description="Helical" evidence="8">
    <location>
        <begin position="185"/>
        <end position="205"/>
    </location>
</feature>
<gene>
    <name evidence="9" type="ORF">A8C75_22130</name>
</gene>
<feature type="transmembrane region" description="Helical" evidence="8">
    <location>
        <begin position="112"/>
        <end position="133"/>
    </location>
</feature>
<accession>A0A1A9F4U3</accession>
<dbReference type="Pfam" id="PF01032">
    <property type="entry name" value="FecCD"/>
    <property type="match status" value="1"/>
</dbReference>
<feature type="transmembrane region" description="Helical" evidence="8">
    <location>
        <begin position="86"/>
        <end position="106"/>
    </location>
</feature>
<feature type="transmembrane region" description="Helical" evidence="8">
    <location>
        <begin position="145"/>
        <end position="165"/>
    </location>
</feature>
<dbReference type="GO" id="GO:0022857">
    <property type="term" value="F:transmembrane transporter activity"/>
    <property type="evidence" value="ECO:0007669"/>
    <property type="project" value="InterPro"/>
</dbReference>
<evidence type="ECO:0000313" key="9">
    <source>
        <dbReference type="EMBL" id="ANG64908.1"/>
    </source>
</evidence>
<dbReference type="KEGG" id="mars:A8C75_22130"/>
<protein>
    <submittedName>
        <fullName evidence="9">Iron ABC transporter</fullName>
    </submittedName>
</protein>
<keyword evidence="4" id="KW-1003">Cell membrane</keyword>
<dbReference type="SUPFAM" id="SSF81345">
    <property type="entry name" value="ABC transporter involved in vitamin B12 uptake, BtuC"/>
    <property type="match status" value="1"/>
</dbReference>
<evidence type="ECO:0000256" key="1">
    <source>
        <dbReference type="ARBA" id="ARBA00004651"/>
    </source>
</evidence>
<dbReference type="AlphaFoldDB" id="A0A1A9F4U3"/>
<evidence type="ECO:0000256" key="6">
    <source>
        <dbReference type="ARBA" id="ARBA00022989"/>
    </source>
</evidence>
<keyword evidence="3" id="KW-0813">Transport</keyword>
<comment type="subcellular location">
    <subcellularLocation>
        <location evidence="1">Cell membrane</location>
        <topology evidence="1">Multi-pass membrane protein</topology>
    </subcellularLocation>
</comment>
<keyword evidence="5 8" id="KW-0812">Transmembrane</keyword>
<sequence length="329" mass="34423">MSAHRLGLLLWLLLLPVVLISLWVGPVSLSSDALLQPGSRDWLILFELRLPRLVMSLAAGAILAITGASIQALFRNSLADPGLIGISAGAALAAVAVLVFGGAWLLGPFGPVLVPLAAFAGGLLVTALVLRIARTPRGVSVTTMLLAGIALNSIAAAAIGVMKYFSDELSLRQVTFWLLGNLHSTDWGSALLLLAIGGPVLLLLLREGQQLNLLLLGESQARLLGVVTSRLRRRLVLLVALGVGTVVSLGGLIGFIGLVVPHLVRLLCGPDNRALLPLSALLGALLLTLADILARLLVSPAELPIGIVTALIGGPFFLLMILYRQRGRV</sequence>
<dbReference type="EMBL" id="CP015839">
    <property type="protein sequence ID" value="ANG64908.1"/>
    <property type="molecule type" value="Genomic_DNA"/>
</dbReference>
<feature type="transmembrane region" description="Helical" evidence="8">
    <location>
        <begin position="53"/>
        <end position="74"/>
    </location>
</feature>
<reference evidence="9 10" key="2">
    <citation type="journal article" date="2018" name="Int. J. Syst. Evol. Microbiol.">
        <title>Marinobacterium aestuarii sp. nov., a benzene-degrading marine bacterium isolated from estuary sediment.</title>
        <authorList>
            <person name="Bae S.S."/>
            <person name="Jung J."/>
            <person name="Chung D."/>
            <person name="Baek K."/>
        </authorList>
    </citation>
    <scope>NUCLEOTIDE SEQUENCE [LARGE SCALE GENOMIC DNA]</scope>
    <source>
        <strain evidence="9 10">ST58-10</strain>
    </source>
</reference>
<dbReference type="CDD" id="cd06550">
    <property type="entry name" value="TM_ABC_iron-siderophores_like"/>
    <property type="match status" value="1"/>
</dbReference>
<keyword evidence="6 8" id="KW-1133">Transmembrane helix</keyword>
<comment type="similarity">
    <text evidence="2">Belongs to the binding-protein-dependent transport system permease family. FecCD subfamily.</text>
</comment>
<keyword evidence="7 8" id="KW-0472">Membrane</keyword>
<proteinExistence type="inferred from homology"/>
<dbReference type="FunFam" id="1.10.3470.10:FF:000001">
    <property type="entry name" value="Vitamin B12 ABC transporter permease BtuC"/>
    <property type="match status" value="1"/>
</dbReference>
<dbReference type="RefSeq" id="WP_067386621.1">
    <property type="nucleotide sequence ID" value="NZ_CP015839.1"/>
</dbReference>
<dbReference type="InterPro" id="IPR037294">
    <property type="entry name" value="ABC_BtuC-like"/>
</dbReference>
<evidence type="ECO:0000256" key="7">
    <source>
        <dbReference type="ARBA" id="ARBA00023136"/>
    </source>
</evidence>
<organism evidence="9 10">
    <name type="scientific">Marinobacterium aestuarii</name>
    <dbReference type="NCBI Taxonomy" id="1821621"/>
    <lineage>
        <taxon>Bacteria</taxon>
        <taxon>Pseudomonadati</taxon>
        <taxon>Pseudomonadota</taxon>
        <taxon>Gammaproteobacteria</taxon>
        <taxon>Oceanospirillales</taxon>
        <taxon>Oceanospirillaceae</taxon>
        <taxon>Marinobacterium</taxon>
    </lineage>
</organism>
<dbReference type="GO" id="GO:0005886">
    <property type="term" value="C:plasma membrane"/>
    <property type="evidence" value="ECO:0007669"/>
    <property type="project" value="UniProtKB-SubCell"/>
</dbReference>
<dbReference type="GO" id="GO:0033214">
    <property type="term" value="P:siderophore-iron import into cell"/>
    <property type="evidence" value="ECO:0007669"/>
    <property type="project" value="TreeGrafter"/>
</dbReference>
<evidence type="ECO:0000256" key="4">
    <source>
        <dbReference type="ARBA" id="ARBA00022475"/>
    </source>
</evidence>
<keyword evidence="10" id="KW-1185">Reference proteome</keyword>
<feature type="transmembrane region" description="Helical" evidence="8">
    <location>
        <begin position="280"/>
        <end position="298"/>
    </location>
</feature>
<evidence type="ECO:0000313" key="10">
    <source>
        <dbReference type="Proteomes" id="UP000078070"/>
    </source>
</evidence>
<dbReference type="STRING" id="1821621.A8C75_22130"/>
<name>A0A1A9F4U3_9GAMM</name>
<evidence type="ECO:0000256" key="2">
    <source>
        <dbReference type="ARBA" id="ARBA00007935"/>
    </source>
</evidence>
<dbReference type="InterPro" id="IPR000522">
    <property type="entry name" value="ABC_transptr_permease_BtuC"/>
</dbReference>
<feature type="transmembrane region" description="Helical" evidence="8">
    <location>
        <begin position="305"/>
        <end position="323"/>
    </location>
</feature>
<feature type="transmembrane region" description="Helical" evidence="8">
    <location>
        <begin position="235"/>
        <end position="260"/>
    </location>
</feature>
<dbReference type="Gene3D" id="1.10.3470.10">
    <property type="entry name" value="ABC transporter involved in vitamin B12 uptake, BtuC"/>
    <property type="match status" value="1"/>
</dbReference>
<evidence type="ECO:0000256" key="8">
    <source>
        <dbReference type="SAM" id="Phobius"/>
    </source>
</evidence>
<dbReference type="PANTHER" id="PTHR30472">
    <property type="entry name" value="FERRIC ENTEROBACTIN TRANSPORT SYSTEM PERMEASE PROTEIN"/>
    <property type="match status" value="1"/>
</dbReference>